<comment type="caution">
    <text evidence="2">The sequence shown here is derived from an EMBL/GenBank/DDBJ whole genome shotgun (WGS) entry which is preliminary data.</text>
</comment>
<feature type="transmembrane region" description="Helical" evidence="1">
    <location>
        <begin position="80"/>
        <end position="103"/>
    </location>
</feature>
<dbReference type="AlphaFoldDB" id="A0A497YLE1"/>
<feature type="transmembrane region" description="Helical" evidence="1">
    <location>
        <begin position="115"/>
        <end position="137"/>
    </location>
</feature>
<proteinExistence type="predicted"/>
<evidence type="ECO:0000256" key="1">
    <source>
        <dbReference type="SAM" id="Phobius"/>
    </source>
</evidence>
<keyword evidence="1" id="KW-1133">Transmembrane helix</keyword>
<dbReference type="EMBL" id="SOPX01000008">
    <property type="protein sequence ID" value="TFB27905.1"/>
    <property type="molecule type" value="Genomic_DNA"/>
</dbReference>
<keyword evidence="1" id="KW-0812">Transmembrane</keyword>
<protein>
    <submittedName>
        <fullName evidence="2">Uncharacterized protein</fullName>
    </submittedName>
</protein>
<gene>
    <name evidence="2" type="ORF">BCL90_0022</name>
    <name evidence="3" type="ORF">E3V97_24570</name>
</gene>
<accession>A0A497YLE1</accession>
<dbReference type="Proteomes" id="UP000273898">
    <property type="component" value="Unassembled WGS sequence"/>
</dbReference>
<dbReference type="OrthoDB" id="710029at2"/>
<dbReference type="EMBL" id="RCCK01000001">
    <property type="protein sequence ID" value="RLJ81003.1"/>
    <property type="molecule type" value="Genomic_DNA"/>
</dbReference>
<name>A0A497YLE1_9SPHI</name>
<dbReference type="Proteomes" id="UP000297429">
    <property type="component" value="Unassembled WGS sequence"/>
</dbReference>
<evidence type="ECO:0000313" key="2">
    <source>
        <dbReference type="EMBL" id="RLJ81003.1"/>
    </source>
</evidence>
<evidence type="ECO:0000313" key="4">
    <source>
        <dbReference type="Proteomes" id="UP000273898"/>
    </source>
</evidence>
<organism evidence="2 4">
    <name type="scientific">Pedobacter alluvionis</name>
    <dbReference type="NCBI Taxonomy" id="475253"/>
    <lineage>
        <taxon>Bacteria</taxon>
        <taxon>Pseudomonadati</taxon>
        <taxon>Bacteroidota</taxon>
        <taxon>Sphingobacteriia</taxon>
        <taxon>Sphingobacteriales</taxon>
        <taxon>Sphingobacteriaceae</taxon>
        <taxon>Pedobacter</taxon>
    </lineage>
</organism>
<reference evidence="2 4" key="1">
    <citation type="submission" date="2018-10" db="EMBL/GenBank/DDBJ databases">
        <title>Genomic Encyclopedia of Archaeal and Bacterial Type Strains, Phase II (KMG-II): from individual species to whole genera.</title>
        <authorList>
            <person name="Goeker M."/>
        </authorList>
    </citation>
    <scope>NUCLEOTIDE SEQUENCE [LARGE SCALE GENOMIC DNA]</scope>
    <source>
        <strain evidence="2 4">DSM 19624</strain>
    </source>
</reference>
<feature type="transmembrane region" description="Helical" evidence="1">
    <location>
        <begin position="52"/>
        <end position="73"/>
    </location>
</feature>
<sequence>MKRIIFKFWLKNILISIALFIIYRIVIAETNHADGNFLEWILQILDILLNLAYSFIYLIAMAFCSFAIFLNLIDKIRNSLYLSLLTFLGIPLFYVIFIIITILTDNLLYNNTVTVFRNILIFSMIYLFFTTLEFLIFRKRINKFRTE</sequence>
<keyword evidence="1" id="KW-0472">Membrane</keyword>
<reference evidence="3 5" key="2">
    <citation type="submission" date="2019-03" db="EMBL/GenBank/DDBJ databases">
        <authorList>
            <person name="He R.-H."/>
        </authorList>
    </citation>
    <scope>NUCLEOTIDE SEQUENCE [LARGE SCALE GENOMIC DNA]</scope>
    <source>
        <strain evidence="3 5">DSM 19624</strain>
    </source>
</reference>
<evidence type="ECO:0000313" key="5">
    <source>
        <dbReference type="Proteomes" id="UP000297429"/>
    </source>
</evidence>
<keyword evidence="5" id="KW-1185">Reference proteome</keyword>
<evidence type="ECO:0000313" key="3">
    <source>
        <dbReference type="EMBL" id="TFB27905.1"/>
    </source>
</evidence>